<evidence type="ECO:0000313" key="3">
    <source>
        <dbReference type="Proteomes" id="UP000324222"/>
    </source>
</evidence>
<dbReference type="Proteomes" id="UP000324222">
    <property type="component" value="Unassembled WGS sequence"/>
</dbReference>
<protein>
    <submittedName>
        <fullName evidence="2">Uncharacterized protein</fullName>
    </submittedName>
</protein>
<feature type="region of interest" description="Disordered" evidence="1">
    <location>
        <begin position="1"/>
        <end position="28"/>
    </location>
</feature>
<keyword evidence="3" id="KW-1185">Reference proteome</keyword>
<comment type="caution">
    <text evidence="2">The sequence shown here is derived from an EMBL/GenBank/DDBJ whole genome shotgun (WGS) entry which is preliminary data.</text>
</comment>
<evidence type="ECO:0000313" key="2">
    <source>
        <dbReference type="EMBL" id="MPC72371.1"/>
    </source>
</evidence>
<sequence>MKNIHPGLKVFSSHKANPPDAFPRLARS</sequence>
<name>A0A5B7HHS0_PORTR</name>
<evidence type="ECO:0000256" key="1">
    <source>
        <dbReference type="SAM" id="MobiDB-lite"/>
    </source>
</evidence>
<organism evidence="2 3">
    <name type="scientific">Portunus trituberculatus</name>
    <name type="common">Swimming crab</name>
    <name type="synonym">Neptunus trituberculatus</name>
    <dbReference type="NCBI Taxonomy" id="210409"/>
    <lineage>
        <taxon>Eukaryota</taxon>
        <taxon>Metazoa</taxon>
        <taxon>Ecdysozoa</taxon>
        <taxon>Arthropoda</taxon>
        <taxon>Crustacea</taxon>
        <taxon>Multicrustacea</taxon>
        <taxon>Malacostraca</taxon>
        <taxon>Eumalacostraca</taxon>
        <taxon>Eucarida</taxon>
        <taxon>Decapoda</taxon>
        <taxon>Pleocyemata</taxon>
        <taxon>Brachyura</taxon>
        <taxon>Eubrachyura</taxon>
        <taxon>Portunoidea</taxon>
        <taxon>Portunidae</taxon>
        <taxon>Portuninae</taxon>
        <taxon>Portunus</taxon>
    </lineage>
</organism>
<gene>
    <name evidence="2" type="ORF">E2C01_066675</name>
</gene>
<dbReference type="EMBL" id="VSRR010034620">
    <property type="protein sequence ID" value="MPC72371.1"/>
    <property type="molecule type" value="Genomic_DNA"/>
</dbReference>
<reference evidence="2 3" key="1">
    <citation type="submission" date="2019-05" db="EMBL/GenBank/DDBJ databases">
        <title>Another draft genome of Portunus trituberculatus and its Hox gene families provides insights of decapod evolution.</title>
        <authorList>
            <person name="Jeong J.-H."/>
            <person name="Song I."/>
            <person name="Kim S."/>
            <person name="Choi T."/>
            <person name="Kim D."/>
            <person name="Ryu S."/>
            <person name="Kim W."/>
        </authorList>
    </citation>
    <scope>NUCLEOTIDE SEQUENCE [LARGE SCALE GENOMIC DNA]</scope>
    <source>
        <tissue evidence="2">Muscle</tissue>
    </source>
</reference>
<accession>A0A5B7HHS0</accession>
<proteinExistence type="predicted"/>
<dbReference type="AlphaFoldDB" id="A0A5B7HHS0"/>